<proteinExistence type="predicted"/>
<dbReference type="EMBL" id="JBGMEL010000038">
    <property type="protein sequence ID" value="MFA0792665.1"/>
    <property type="molecule type" value="Genomic_DNA"/>
</dbReference>
<name>A0ABV4NTQ5_9GAMM</name>
<evidence type="ECO:0000313" key="1">
    <source>
        <dbReference type="EMBL" id="MFA0792665.1"/>
    </source>
</evidence>
<dbReference type="RefSeq" id="WP_299583076.1">
    <property type="nucleotide sequence ID" value="NZ_JBGMEL010000038.1"/>
</dbReference>
<evidence type="ECO:0000313" key="2">
    <source>
        <dbReference type="Proteomes" id="UP001569414"/>
    </source>
</evidence>
<reference evidence="1 2" key="1">
    <citation type="submission" date="2024-08" db="EMBL/GenBank/DDBJ databases">
        <authorList>
            <person name="Ishaq N."/>
        </authorList>
    </citation>
    <scope>NUCLEOTIDE SEQUENCE [LARGE SCALE GENOMIC DNA]</scope>
    <source>
        <strain evidence="1 2">JCM 30400</strain>
    </source>
</reference>
<sequence>MAGDISLDDQATQSGFARLIGASQPAIAKHVQAGVLTQGASFKVWLQEYCERLRTEAAGRLANDARNRRDMAQALESEANAQLKMRELYRQDQLILDIESVRKAMVEWSTIGKNEFLGAVESIVIAIESQHAITIDREPLQPNIDAALRAIGGYEIESLAPGAGGAPDLDTAA</sequence>
<evidence type="ECO:0008006" key="3">
    <source>
        <dbReference type="Google" id="ProtNLM"/>
    </source>
</evidence>
<comment type="caution">
    <text evidence="1">The sequence shown here is derived from an EMBL/GenBank/DDBJ whole genome shotgun (WGS) entry which is preliminary data.</text>
</comment>
<gene>
    <name evidence="1" type="ORF">ACCI51_19190</name>
</gene>
<keyword evidence="2" id="KW-1185">Reference proteome</keyword>
<accession>A0ABV4NTQ5</accession>
<protein>
    <recommendedName>
        <fullName evidence="3">Terminase small subunit</fullName>
    </recommendedName>
</protein>
<dbReference type="Proteomes" id="UP001569414">
    <property type="component" value="Unassembled WGS sequence"/>
</dbReference>
<organism evidence="1 2">
    <name type="scientific">Microbulbifer echini</name>
    <dbReference type="NCBI Taxonomy" id="1529067"/>
    <lineage>
        <taxon>Bacteria</taxon>
        <taxon>Pseudomonadati</taxon>
        <taxon>Pseudomonadota</taxon>
        <taxon>Gammaproteobacteria</taxon>
        <taxon>Cellvibrionales</taxon>
        <taxon>Microbulbiferaceae</taxon>
        <taxon>Microbulbifer</taxon>
    </lineage>
</organism>